<dbReference type="Proteomes" id="UP001633002">
    <property type="component" value="Unassembled WGS sequence"/>
</dbReference>
<dbReference type="SUPFAM" id="SSF53474">
    <property type="entry name" value="alpha/beta-Hydrolases"/>
    <property type="match status" value="1"/>
</dbReference>
<name>A0ABD3H6G3_9MARC</name>
<dbReference type="Pfam" id="PF01738">
    <property type="entry name" value="DLH"/>
    <property type="match status" value="1"/>
</dbReference>
<organism evidence="2 3">
    <name type="scientific">Riccia sorocarpa</name>
    <dbReference type="NCBI Taxonomy" id="122646"/>
    <lineage>
        <taxon>Eukaryota</taxon>
        <taxon>Viridiplantae</taxon>
        <taxon>Streptophyta</taxon>
        <taxon>Embryophyta</taxon>
        <taxon>Marchantiophyta</taxon>
        <taxon>Marchantiopsida</taxon>
        <taxon>Marchantiidae</taxon>
        <taxon>Marchantiales</taxon>
        <taxon>Ricciaceae</taxon>
        <taxon>Riccia</taxon>
    </lineage>
</organism>
<evidence type="ECO:0000313" key="2">
    <source>
        <dbReference type="EMBL" id="KAL3685930.1"/>
    </source>
</evidence>
<dbReference type="EMBL" id="JBJQOH010000006">
    <property type="protein sequence ID" value="KAL3685930.1"/>
    <property type="molecule type" value="Genomic_DNA"/>
</dbReference>
<evidence type="ECO:0000313" key="3">
    <source>
        <dbReference type="Proteomes" id="UP001633002"/>
    </source>
</evidence>
<proteinExistence type="predicted"/>
<sequence>MATEACCIPAPPAEHIEEGKSKKFAGLDAYVNPGPANATTAVILVSDILGYDPPLLRKLADRTASKGYFVVVPDLFHGDPFVPPPDPKDRMAVLGVWKAKHDPTDLTDMKAIIKQLREQGIQKIGVTGCCWGGKVAVSLAIEETPVIDAAVLFHPSFLTHDDVRSIKAPVLFLIPEIDQQVPPEKAAEYDVNVPEEVKSAHKAHDDMLEWFKKHLTL</sequence>
<reference evidence="2 3" key="1">
    <citation type="submission" date="2024-09" db="EMBL/GenBank/DDBJ databases">
        <title>Chromosome-scale assembly of Riccia sorocarpa.</title>
        <authorList>
            <person name="Paukszto L."/>
        </authorList>
    </citation>
    <scope>NUCLEOTIDE SEQUENCE [LARGE SCALE GENOMIC DNA]</scope>
    <source>
        <strain evidence="2">LP-2024</strain>
        <tissue evidence="2">Aerial parts of the thallus</tissue>
    </source>
</reference>
<dbReference type="AlphaFoldDB" id="A0ABD3H6G3"/>
<gene>
    <name evidence="2" type="ORF">R1sor_003952</name>
</gene>
<dbReference type="Gene3D" id="3.40.50.1820">
    <property type="entry name" value="alpha/beta hydrolase"/>
    <property type="match status" value="1"/>
</dbReference>
<dbReference type="InterPro" id="IPR002925">
    <property type="entry name" value="Dienelactn_hydro"/>
</dbReference>
<dbReference type="PANTHER" id="PTHR17630">
    <property type="entry name" value="DIENELACTONE HYDROLASE"/>
    <property type="match status" value="1"/>
</dbReference>
<protein>
    <recommendedName>
        <fullName evidence="1">Dienelactone hydrolase domain-containing protein</fullName>
    </recommendedName>
</protein>
<accession>A0ABD3H6G3</accession>
<feature type="domain" description="Dienelactone hydrolase" evidence="1">
    <location>
        <begin position="29"/>
        <end position="188"/>
    </location>
</feature>
<comment type="caution">
    <text evidence="2">The sequence shown here is derived from an EMBL/GenBank/DDBJ whole genome shotgun (WGS) entry which is preliminary data.</text>
</comment>
<dbReference type="PANTHER" id="PTHR17630:SF44">
    <property type="entry name" value="PROTEIN AIM2"/>
    <property type="match status" value="1"/>
</dbReference>
<dbReference type="InterPro" id="IPR029058">
    <property type="entry name" value="AB_hydrolase_fold"/>
</dbReference>
<evidence type="ECO:0000259" key="1">
    <source>
        <dbReference type="Pfam" id="PF01738"/>
    </source>
</evidence>
<keyword evidence="3" id="KW-1185">Reference proteome</keyword>